<keyword evidence="3" id="KW-1185">Reference proteome</keyword>
<dbReference type="AlphaFoldDB" id="A0A5M8FMN3"/>
<comment type="caution">
    <text evidence="2">The sequence shown here is derived from an EMBL/GenBank/DDBJ whole genome shotgun (WGS) entry which is preliminary data.</text>
</comment>
<proteinExistence type="predicted"/>
<organism evidence="2 3">
    <name type="scientific">Thiohalocapsa marina</name>
    <dbReference type="NCBI Taxonomy" id="424902"/>
    <lineage>
        <taxon>Bacteria</taxon>
        <taxon>Pseudomonadati</taxon>
        <taxon>Pseudomonadota</taxon>
        <taxon>Gammaproteobacteria</taxon>
        <taxon>Chromatiales</taxon>
        <taxon>Chromatiaceae</taxon>
        <taxon>Thiohalocapsa</taxon>
    </lineage>
</organism>
<reference evidence="2 3" key="1">
    <citation type="submission" date="2019-09" db="EMBL/GenBank/DDBJ databases">
        <title>Whole-genome sequence of the purple sulfur bacterium Thiohalocapsa marina DSM 19078.</title>
        <authorList>
            <person name="Kyndt J.A."/>
            <person name="Meyer T.E."/>
        </authorList>
    </citation>
    <scope>NUCLEOTIDE SEQUENCE [LARGE SCALE GENOMIC DNA]</scope>
    <source>
        <strain evidence="2 3">DSM 19078</strain>
    </source>
</reference>
<name>A0A5M8FMN3_9GAMM</name>
<dbReference type="Proteomes" id="UP000322981">
    <property type="component" value="Unassembled WGS sequence"/>
</dbReference>
<keyword evidence="1" id="KW-1133">Transmembrane helix</keyword>
<gene>
    <name evidence="2" type="ORF">F2Q65_06365</name>
</gene>
<accession>A0A5M8FMN3</accession>
<keyword evidence="1" id="KW-0472">Membrane</keyword>
<feature type="transmembrane region" description="Helical" evidence="1">
    <location>
        <begin position="53"/>
        <end position="77"/>
    </location>
</feature>
<evidence type="ECO:0000313" key="3">
    <source>
        <dbReference type="Proteomes" id="UP000322981"/>
    </source>
</evidence>
<dbReference type="EMBL" id="VWXX01000006">
    <property type="protein sequence ID" value="KAA6185989.1"/>
    <property type="molecule type" value="Genomic_DNA"/>
</dbReference>
<sequence>MTSAPKKTAPSLLTLSFAWAFAIALLMTLISFLPGARDVFSDPASGEIRWLSVGYLFLSWLVAAELVMLIGAGLYLGRKRLKQKGPRRPD</sequence>
<protein>
    <submittedName>
        <fullName evidence="2">Uncharacterized protein</fullName>
    </submittedName>
</protein>
<dbReference type="RefSeq" id="WP_150091572.1">
    <property type="nucleotide sequence ID" value="NZ_JBFUOH010000134.1"/>
</dbReference>
<evidence type="ECO:0000256" key="1">
    <source>
        <dbReference type="SAM" id="Phobius"/>
    </source>
</evidence>
<evidence type="ECO:0000313" key="2">
    <source>
        <dbReference type="EMBL" id="KAA6185989.1"/>
    </source>
</evidence>
<feature type="transmembrane region" description="Helical" evidence="1">
    <location>
        <begin position="12"/>
        <end position="33"/>
    </location>
</feature>
<keyword evidence="1" id="KW-0812">Transmembrane</keyword>